<evidence type="ECO:0000313" key="9">
    <source>
        <dbReference type="Proteomes" id="UP001213799"/>
    </source>
</evidence>
<dbReference type="SMART" id="SM00906">
    <property type="entry name" value="Fungal_trans"/>
    <property type="match status" value="1"/>
</dbReference>
<feature type="region of interest" description="Disordered" evidence="6">
    <location>
        <begin position="96"/>
        <end position="127"/>
    </location>
</feature>
<reference evidence="8" key="2">
    <citation type="submission" date="2023-01" db="EMBL/GenBank/DDBJ databases">
        <authorList>
            <person name="Petersen C."/>
        </authorList>
    </citation>
    <scope>NUCLEOTIDE SEQUENCE</scope>
    <source>
        <strain evidence="8">IBT 12815</strain>
    </source>
</reference>
<gene>
    <name evidence="8" type="ORF">N7537_007948</name>
</gene>
<feature type="region of interest" description="Disordered" evidence="6">
    <location>
        <begin position="1"/>
        <end position="20"/>
    </location>
</feature>
<dbReference type="SMART" id="SM00066">
    <property type="entry name" value="GAL4"/>
    <property type="match status" value="1"/>
</dbReference>
<dbReference type="PROSITE" id="PS50048">
    <property type="entry name" value="ZN2_CY6_FUNGAL_2"/>
    <property type="match status" value="1"/>
</dbReference>
<dbReference type="EMBL" id="JAQJAE010000004">
    <property type="protein sequence ID" value="KAJ5597864.1"/>
    <property type="molecule type" value="Genomic_DNA"/>
</dbReference>
<dbReference type="Gene3D" id="4.10.240.10">
    <property type="entry name" value="Zn(2)-C6 fungal-type DNA-binding domain"/>
    <property type="match status" value="1"/>
</dbReference>
<evidence type="ECO:0000256" key="3">
    <source>
        <dbReference type="ARBA" id="ARBA00023125"/>
    </source>
</evidence>
<evidence type="ECO:0000259" key="7">
    <source>
        <dbReference type="PROSITE" id="PS50048"/>
    </source>
</evidence>
<keyword evidence="9" id="KW-1185">Reference proteome</keyword>
<dbReference type="SUPFAM" id="SSF57701">
    <property type="entry name" value="Zn2/Cys6 DNA-binding domain"/>
    <property type="match status" value="1"/>
</dbReference>
<keyword evidence="4" id="KW-0804">Transcription</keyword>
<dbReference type="InterPro" id="IPR007219">
    <property type="entry name" value="XnlR_reg_dom"/>
</dbReference>
<dbReference type="GO" id="GO:0006351">
    <property type="term" value="P:DNA-templated transcription"/>
    <property type="evidence" value="ECO:0007669"/>
    <property type="project" value="InterPro"/>
</dbReference>
<accession>A0AAD6DZK7</accession>
<dbReference type="GO" id="GO:0008270">
    <property type="term" value="F:zinc ion binding"/>
    <property type="evidence" value="ECO:0007669"/>
    <property type="project" value="InterPro"/>
</dbReference>
<dbReference type="InterPro" id="IPR001138">
    <property type="entry name" value="Zn2Cys6_DnaBD"/>
</dbReference>
<organism evidence="8 9">
    <name type="scientific">Penicillium hordei</name>
    <dbReference type="NCBI Taxonomy" id="40994"/>
    <lineage>
        <taxon>Eukaryota</taxon>
        <taxon>Fungi</taxon>
        <taxon>Dikarya</taxon>
        <taxon>Ascomycota</taxon>
        <taxon>Pezizomycotina</taxon>
        <taxon>Eurotiomycetes</taxon>
        <taxon>Eurotiomycetidae</taxon>
        <taxon>Eurotiales</taxon>
        <taxon>Aspergillaceae</taxon>
        <taxon>Penicillium</taxon>
    </lineage>
</organism>
<reference evidence="8" key="1">
    <citation type="journal article" date="2023" name="IMA Fungus">
        <title>Comparative genomic study of the Penicillium genus elucidates a diverse pangenome and 15 lateral gene transfer events.</title>
        <authorList>
            <person name="Petersen C."/>
            <person name="Sorensen T."/>
            <person name="Nielsen M.R."/>
            <person name="Sondergaard T.E."/>
            <person name="Sorensen J.L."/>
            <person name="Fitzpatrick D.A."/>
            <person name="Frisvad J.C."/>
            <person name="Nielsen K.L."/>
        </authorList>
    </citation>
    <scope>NUCLEOTIDE SEQUENCE</scope>
    <source>
        <strain evidence="8">IBT 12815</strain>
    </source>
</reference>
<dbReference type="PROSITE" id="PS00463">
    <property type="entry name" value="ZN2_CY6_FUNGAL_1"/>
    <property type="match status" value="1"/>
</dbReference>
<dbReference type="Pfam" id="PF00172">
    <property type="entry name" value="Zn_clus"/>
    <property type="match status" value="1"/>
</dbReference>
<comment type="caution">
    <text evidence="8">The sequence shown here is derived from an EMBL/GenBank/DDBJ whole genome shotgun (WGS) entry which is preliminary data.</text>
</comment>
<evidence type="ECO:0000256" key="2">
    <source>
        <dbReference type="ARBA" id="ARBA00023015"/>
    </source>
</evidence>
<dbReference type="PANTHER" id="PTHR47840:SF1">
    <property type="entry name" value="ZN(II)2CYS6 TRANSCRIPTION FACTOR (EUROFUNG)"/>
    <property type="match status" value="1"/>
</dbReference>
<protein>
    <recommendedName>
        <fullName evidence="7">Zn(2)-C6 fungal-type domain-containing protein</fullName>
    </recommendedName>
</protein>
<dbReference type="GeneID" id="81589245"/>
<sequence length="708" mass="79645">MQSIHDPQAQPGDQPRKKIRKGTHSCWQCKHRKVRCNFASDSDQSCKECLARGLLCRSQEFPEPENPRESDRTYLNERMARVETLLEKLLIRVDGGGSQQRDSKSLLDSVEASPESSPPIVTPATATPAAGNAPVLSLFDNEALGFQRSDTVASDFTSYGTTNRDWGRLRRELLALLPSKKTLKIISEASSSWWLMRVQVFDDHDKTLLSSSVQELSQRHPTAVGKAILWIALCLQQLPSGFDLPSLELPCLPWVLVEECVTRVSTFVCSDDSIVSCIDGLECLILQGLIFSNSGKLRSAWLCNCRAANIAQLIGFHRAEPAPNESAEYQHRATFIWRHILIVDRNFALILGVHGSISNTAIDQYQSNPSDSQDSPPYHESVMNLLTRIAGSIIERNQIFTEVTPAMLQMTQSIDLKLQAFTSPSLASPENVPPGKSTEQSLCFRNLYFRLWYYQLMAWLHLPLLLASGTDDSYYYNRQTCLHACRNIIACYVNIRRTTENGFDSRITDFQAFTAAMTIIINALRPSSTHDFTKEDYLALDRVVAILEQLSKNVPPDKIATRSLHVLKLIKAIGMGTEPPPLDESEGNQYENGKPSRIKLDIPYFGTIYLERRVILDHSTRNIAVVSTPRPTMSSTNLGQYYPSSSWIGTIPDPGYANEQVAETAQWADPGLSFDPPTEFWALNSQFTFQPPFLADYDINWDYWDMML</sequence>
<dbReference type="PANTHER" id="PTHR47840">
    <property type="entry name" value="ZN(II)2CYS6 TRANSCRIPTION FACTOR (EUROFUNG)-RELATED"/>
    <property type="match status" value="1"/>
</dbReference>
<evidence type="ECO:0000256" key="5">
    <source>
        <dbReference type="ARBA" id="ARBA00023242"/>
    </source>
</evidence>
<keyword evidence="2" id="KW-0805">Transcription regulation</keyword>
<evidence type="ECO:0000256" key="1">
    <source>
        <dbReference type="ARBA" id="ARBA00022723"/>
    </source>
</evidence>
<keyword evidence="3" id="KW-0238">DNA-binding</keyword>
<keyword evidence="5" id="KW-0539">Nucleus</keyword>
<dbReference type="InterPro" id="IPR036864">
    <property type="entry name" value="Zn2-C6_fun-type_DNA-bd_sf"/>
</dbReference>
<feature type="domain" description="Zn(2)-C6 fungal-type" evidence="7">
    <location>
        <begin position="25"/>
        <end position="58"/>
    </location>
</feature>
<dbReference type="CDD" id="cd00067">
    <property type="entry name" value="GAL4"/>
    <property type="match status" value="1"/>
</dbReference>
<name>A0AAD6DZK7_9EURO</name>
<dbReference type="GO" id="GO:0000981">
    <property type="term" value="F:DNA-binding transcription factor activity, RNA polymerase II-specific"/>
    <property type="evidence" value="ECO:0007669"/>
    <property type="project" value="InterPro"/>
</dbReference>
<dbReference type="Proteomes" id="UP001213799">
    <property type="component" value="Unassembled WGS sequence"/>
</dbReference>
<proteinExistence type="predicted"/>
<evidence type="ECO:0000256" key="4">
    <source>
        <dbReference type="ARBA" id="ARBA00023163"/>
    </source>
</evidence>
<dbReference type="RefSeq" id="XP_056751079.1">
    <property type="nucleotide sequence ID" value="XM_056899003.1"/>
</dbReference>
<evidence type="ECO:0000313" key="8">
    <source>
        <dbReference type="EMBL" id="KAJ5597864.1"/>
    </source>
</evidence>
<dbReference type="AlphaFoldDB" id="A0AAD6DZK7"/>
<evidence type="ECO:0000256" key="6">
    <source>
        <dbReference type="SAM" id="MobiDB-lite"/>
    </source>
</evidence>
<dbReference type="CDD" id="cd12148">
    <property type="entry name" value="fungal_TF_MHR"/>
    <property type="match status" value="1"/>
</dbReference>
<dbReference type="GO" id="GO:0003677">
    <property type="term" value="F:DNA binding"/>
    <property type="evidence" value="ECO:0007669"/>
    <property type="project" value="UniProtKB-KW"/>
</dbReference>
<keyword evidence="1" id="KW-0479">Metal-binding</keyword>